<sequence>MKEEVVDLTTVAFAASVAASAAEPTTFLSGLHGETRYLYGNKSGFIRCLVADELVCRTSEEMEMETSEDYSASNGQCSSSKEDSRMLVDMSSPNVLPLPQGPNSPNEVAIKQEEDLVEDGDNSSLAPEEIGHTGDEGATPDESITSSPHDVQDGLSGPNVPSDAGVRQQNGMYYFDTVQTKHLDTPCHSKSFFYK</sequence>
<dbReference type="Proteomes" id="UP001469553">
    <property type="component" value="Unassembled WGS sequence"/>
</dbReference>
<reference evidence="2 3" key="1">
    <citation type="submission" date="2021-06" db="EMBL/GenBank/DDBJ databases">
        <authorList>
            <person name="Palmer J.M."/>
        </authorList>
    </citation>
    <scope>NUCLEOTIDE SEQUENCE [LARGE SCALE GENOMIC DNA]</scope>
    <source>
        <strain evidence="2 3">AS_MEX2019</strain>
        <tissue evidence="2">Muscle</tissue>
    </source>
</reference>
<protein>
    <submittedName>
        <fullName evidence="2">Uncharacterized protein</fullName>
    </submittedName>
</protein>
<keyword evidence="3" id="KW-1185">Reference proteome</keyword>
<proteinExistence type="predicted"/>
<feature type="compositionally biased region" description="Polar residues" evidence="1">
    <location>
        <begin position="69"/>
        <end position="79"/>
    </location>
</feature>
<dbReference type="EMBL" id="JAHRIP010058193">
    <property type="protein sequence ID" value="MEQ2303828.1"/>
    <property type="molecule type" value="Genomic_DNA"/>
</dbReference>
<organism evidence="2 3">
    <name type="scientific">Ameca splendens</name>
    <dbReference type="NCBI Taxonomy" id="208324"/>
    <lineage>
        <taxon>Eukaryota</taxon>
        <taxon>Metazoa</taxon>
        <taxon>Chordata</taxon>
        <taxon>Craniata</taxon>
        <taxon>Vertebrata</taxon>
        <taxon>Euteleostomi</taxon>
        <taxon>Actinopterygii</taxon>
        <taxon>Neopterygii</taxon>
        <taxon>Teleostei</taxon>
        <taxon>Neoteleostei</taxon>
        <taxon>Acanthomorphata</taxon>
        <taxon>Ovalentaria</taxon>
        <taxon>Atherinomorphae</taxon>
        <taxon>Cyprinodontiformes</taxon>
        <taxon>Goodeidae</taxon>
        <taxon>Ameca</taxon>
    </lineage>
</organism>
<gene>
    <name evidence="2" type="ORF">AMECASPLE_020863</name>
</gene>
<evidence type="ECO:0000313" key="2">
    <source>
        <dbReference type="EMBL" id="MEQ2303828.1"/>
    </source>
</evidence>
<accession>A0ABV0ZEM8</accession>
<comment type="caution">
    <text evidence="2">The sequence shown here is derived from an EMBL/GenBank/DDBJ whole genome shotgun (WGS) entry which is preliminary data.</text>
</comment>
<evidence type="ECO:0000313" key="3">
    <source>
        <dbReference type="Proteomes" id="UP001469553"/>
    </source>
</evidence>
<name>A0ABV0ZEM8_9TELE</name>
<feature type="region of interest" description="Disordered" evidence="1">
    <location>
        <begin position="64"/>
        <end position="168"/>
    </location>
</feature>
<evidence type="ECO:0000256" key="1">
    <source>
        <dbReference type="SAM" id="MobiDB-lite"/>
    </source>
</evidence>